<dbReference type="Proteomes" id="UP001210211">
    <property type="component" value="Unassembled WGS sequence"/>
</dbReference>
<organism evidence="6 7">
    <name type="scientific">Rhynchospora tenuis</name>
    <dbReference type="NCBI Taxonomy" id="198213"/>
    <lineage>
        <taxon>Eukaryota</taxon>
        <taxon>Viridiplantae</taxon>
        <taxon>Streptophyta</taxon>
        <taxon>Embryophyta</taxon>
        <taxon>Tracheophyta</taxon>
        <taxon>Spermatophyta</taxon>
        <taxon>Magnoliopsida</taxon>
        <taxon>Liliopsida</taxon>
        <taxon>Poales</taxon>
        <taxon>Cyperaceae</taxon>
        <taxon>Cyperoideae</taxon>
        <taxon>Rhynchosporeae</taxon>
        <taxon>Rhynchospora</taxon>
    </lineage>
</organism>
<protein>
    <recommendedName>
        <fullName evidence="8">BTB domain-containing protein</fullName>
    </recommendedName>
</protein>
<reference evidence="6 7" key="1">
    <citation type="journal article" date="2022" name="Cell">
        <title>Repeat-based holocentromeres influence genome architecture and karyotype evolution.</title>
        <authorList>
            <person name="Hofstatter P.G."/>
            <person name="Thangavel G."/>
            <person name="Lux T."/>
            <person name="Neumann P."/>
            <person name="Vondrak T."/>
            <person name="Novak P."/>
            <person name="Zhang M."/>
            <person name="Costa L."/>
            <person name="Castellani M."/>
            <person name="Scott A."/>
            <person name="Toegelov H."/>
            <person name="Fuchs J."/>
            <person name="Mata-Sucre Y."/>
            <person name="Dias Y."/>
            <person name="Vanzela A.L.L."/>
            <person name="Huettel B."/>
            <person name="Almeida C.C.S."/>
            <person name="Simkova H."/>
            <person name="Souza G."/>
            <person name="Pedrosa-Harand A."/>
            <person name="Macas J."/>
            <person name="Mayer K.F.X."/>
            <person name="Houben A."/>
            <person name="Marques A."/>
        </authorList>
    </citation>
    <scope>NUCLEOTIDE SEQUENCE [LARGE SCALE GENOMIC DNA]</scope>
    <source>
        <strain evidence="6">RhyTen1mFocal</strain>
    </source>
</reference>
<dbReference type="Pfam" id="PF24570">
    <property type="entry name" value="BACK_BPM_SPOP"/>
    <property type="match status" value="1"/>
</dbReference>
<proteinExistence type="inferred from homology"/>
<dbReference type="InterPro" id="IPR056423">
    <property type="entry name" value="BACK_BPM_SPOP"/>
</dbReference>
<dbReference type="InterPro" id="IPR011333">
    <property type="entry name" value="SKP1/BTB/POZ_sf"/>
</dbReference>
<comment type="pathway">
    <text evidence="1">Protein modification; protein ubiquitination.</text>
</comment>
<evidence type="ECO:0000256" key="3">
    <source>
        <dbReference type="SAM" id="Phobius"/>
    </source>
</evidence>
<keyword evidence="3" id="KW-0812">Transmembrane</keyword>
<gene>
    <name evidence="6" type="ORF">LUZ61_014685</name>
</gene>
<evidence type="ECO:0000313" key="7">
    <source>
        <dbReference type="Proteomes" id="UP001210211"/>
    </source>
</evidence>
<dbReference type="Gene3D" id="1.25.40.420">
    <property type="match status" value="1"/>
</dbReference>
<dbReference type="Gene3D" id="3.30.710.10">
    <property type="entry name" value="Potassium Channel Kv1.1, Chain A"/>
    <property type="match status" value="1"/>
</dbReference>
<dbReference type="GO" id="GO:0016567">
    <property type="term" value="P:protein ubiquitination"/>
    <property type="evidence" value="ECO:0007669"/>
    <property type="project" value="InterPro"/>
</dbReference>
<evidence type="ECO:0000259" key="4">
    <source>
        <dbReference type="PROSITE" id="PS50097"/>
    </source>
</evidence>
<dbReference type="PANTHER" id="PTHR26379:SF187">
    <property type="entry name" value="OS07G0655300 PROTEIN"/>
    <property type="match status" value="1"/>
</dbReference>
<dbReference type="SUPFAM" id="SSF49599">
    <property type="entry name" value="TRAF domain-like"/>
    <property type="match status" value="1"/>
</dbReference>
<accession>A0AAD5Z3C2</accession>
<keyword evidence="3" id="KW-0472">Membrane</keyword>
<feature type="transmembrane region" description="Helical" evidence="3">
    <location>
        <begin position="38"/>
        <end position="57"/>
    </location>
</feature>
<evidence type="ECO:0000313" key="6">
    <source>
        <dbReference type="EMBL" id="KAJ3685521.1"/>
    </source>
</evidence>
<dbReference type="SUPFAM" id="SSF54695">
    <property type="entry name" value="POZ domain"/>
    <property type="match status" value="1"/>
</dbReference>
<evidence type="ECO:0000259" key="5">
    <source>
        <dbReference type="PROSITE" id="PS50144"/>
    </source>
</evidence>
<evidence type="ECO:0000256" key="2">
    <source>
        <dbReference type="ARBA" id="ARBA00010846"/>
    </source>
</evidence>
<dbReference type="InterPro" id="IPR000210">
    <property type="entry name" value="BTB/POZ_dom"/>
</dbReference>
<dbReference type="SMART" id="SM00225">
    <property type="entry name" value="BTB"/>
    <property type="match status" value="1"/>
</dbReference>
<dbReference type="PROSITE" id="PS50144">
    <property type="entry name" value="MATH"/>
    <property type="match status" value="1"/>
</dbReference>
<feature type="domain" description="MATH" evidence="5">
    <location>
        <begin position="19"/>
        <end position="148"/>
    </location>
</feature>
<dbReference type="CDD" id="cd18280">
    <property type="entry name" value="BTB_POZ_BPM_plant"/>
    <property type="match status" value="1"/>
</dbReference>
<dbReference type="AlphaFoldDB" id="A0AAD5Z3C2"/>
<keyword evidence="7" id="KW-1185">Reference proteome</keyword>
<feature type="domain" description="BTB" evidence="4">
    <location>
        <begin position="184"/>
        <end position="251"/>
    </location>
</feature>
<dbReference type="InterPro" id="IPR045005">
    <property type="entry name" value="BPM1-6"/>
</dbReference>
<comment type="similarity">
    <text evidence="2">Belongs to the Tdpoz family.</text>
</comment>
<dbReference type="Gene3D" id="2.60.210.10">
    <property type="entry name" value="Apoptosis, Tumor Necrosis Factor Receptor Associated Protein 2, Chain A"/>
    <property type="match status" value="1"/>
</dbReference>
<comment type="caution">
    <text evidence="6">The sequence shown here is derived from an EMBL/GenBank/DDBJ whole genome shotgun (WGS) entry which is preliminary data.</text>
</comment>
<evidence type="ECO:0000256" key="1">
    <source>
        <dbReference type="ARBA" id="ARBA00004906"/>
    </source>
</evidence>
<dbReference type="EMBL" id="JAMRDG010000002">
    <property type="protein sequence ID" value="KAJ3685521.1"/>
    <property type="molecule type" value="Genomic_DNA"/>
</dbReference>
<dbReference type="PANTHER" id="PTHR26379">
    <property type="entry name" value="BTB/POZ AND MATH DOMAIN-CONTAINING PROTEIN 1"/>
    <property type="match status" value="1"/>
</dbReference>
<name>A0AAD5Z3C2_9POAL</name>
<dbReference type="Pfam" id="PF22486">
    <property type="entry name" value="MATH_2"/>
    <property type="match status" value="1"/>
</dbReference>
<dbReference type="PROSITE" id="PS50097">
    <property type="entry name" value="BTB"/>
    <property type="match status" value="1"/>
</dbReference>
<keyword evidence="3" id="KW-1133">Transmembrane helix</keyword>
<evidence type="ECO:0008006" key="8">
    <source>
        <dbReference type="Google" id="ProtNLM"/>
    </source>
</evidence>
<dbReference type="InterPro" id="IPR002083">
    <property type="entry name" value="MATH/TRAF_dom"/>
</dbReference>
<sequence>MADGDKVEMDAICRMETQTKTYCVKIERYSLTKVLTNGNYIVIGAFHLAGVFWGFHFYPNGHRVADTDFISFIIVPLTETSITLGMGIEYEISLLDSKGRDSTVTKKCANSDFRWKGHTYGFGKFMKRIDLEASEFLNDDCLTVKLHLTVIKPSFSDATRKQIIVQSSDLHLHFGGLLESGEGADVTFEIEEEVVRAHRNVLAARSPVFKAQFFGSVMDSKMDKITLEGMRADVFKIVLQYIYTDMLPSELEVSFEMAQHLLVAADRYGLERLKVICGKMLCDNLAVETAASTLVLADQHNCTQLKDVCIEFVASRDVLDAVMDTDGFKHLMSYSSSLLKEILDKGLKQGWSSNFSRQEHNNKTKKMRIF</sequence>
<dbReference type="Pfam" id="PF00651">
    <property type="entry name" value="BTB"/>
    <property type="match status" value="1"/>
</dbReference>
<dbReference type="InterPro" id="IPR008974">
    <property type="entry name" value="TRAF-like"/>
</dbReference>
<dbReference type="CDD" id="cd00121">
    <property type="entry name" value="MATH"/>
    <property type="match status" value="1"/>
</dbReference>